<dbReference type="SUPFAM" id="SSF74877">
    <property type="entry name" value="Major surface antigen p30, SAG1"/>
    <property type="match status" value="2"/>
</dbReference>
<dbReference type="Proteomes" id="UP000028834">
    <property type="component" value="Unassembled WGS sequence"/>
</dbReference>
<feature type="transmembrane region" description="Helical" evidence="2">
    <location>
        <begin position="21"/>
        <end position="40"/>
    </location>
</feature>
<evidence type="ECO:0000256" key="2">
    <source>
        <dbReference type="SAM" id="Phobius"/>
    </source>
</evidence>
<protein>
    <submittedName>
        <fullName evidence="4">SAG-related sequence SRS57</fullName>
    </submittedName>
</protein>
<dbReference type="OrthoDB" id="330180at2759"/>
<evidence type="ECO:0000313" key="5">
    <source>
        <dbReference type="Proteomes" id="UP000028834"/>
    </source>
</evidence>
<dbReference type="AlphaFoldDB" id="A0A086LJM8"/>
<accession>A0A086LJM8</accession>
<dbReference type="EMBL" id="AFYV02003033">
    <property type="protein sequence ID" value="KFG56846.1"/>
    <property type="molecule type" value="Genomic_DNA"/>
</dbReference>
<feature type="region of interest" description="Disordered" evidence="1">
    <location>
        <begin position="330"/>
        <end position="363"/>
    </location>
</feature>
<feature type="domain" description="SRS" evidence="3">
    <location>
        <begin position="68"/>
        <end position="198"/>
    </location>
</feature>
<dbReference type="InterPro" id="IPR028352">
    <property type="entry name" value="Surface_antig_SAG1"/>
</dbReference>
<sequence length="385" mass="41757">MQLWRRRAAGPASLGRQSLPLGCFFAAFGLCVLSAILGTGEHGLFVAAGKSRSKITYFGTLTQKAPNWYRCSSTRANEEVVGHVTLNEEHPDMTIECVDDGLGGEFLPLEGATSSYPRVCHIDAKDKGDCERNKDFLTDYIPGAKQFWYKIEKVQNNGEKSVLYKFTVPWIFLPPAKQRYKVGCRYPNHEYCFVEVTVEPTPPMVEGKRVTCGYPESGPVNLEVDLSKDANFIEIRCGEQHHPQPSTYTLQYCSGDSVDPQKCSPQSLTNIFYDYSSSWWKGKLNGPGGATLTIPPGGFPEEDKSFLVGCSLTVDGPPFCNVKVRVAGNPRKWGRGGGGHPGSGGLQPGTEGESQAGTESSAGASSRMASVALAFLLGLLVHVAA</sequence>
<organism evidence="4 5">
    <name type="scientific">Toxoplasma gondii RUB</name>
    <dbReference type="NCBI Taxonomy" id="935652"/>
    <lineage>
        <taxon>Eukaryota</taxon>
        <taxon>Sar</taxon>
        <taxon>Alveolata</taxon>
        <taxon>Apicomplexa</taxon>
        <taxon>Conoidasida</taxon>
        <taxon>Coccidia</taxon>
        <taxon>Eucoccidiorida</taxon>
        <taxon>Eimeriorina</taxon>
        <taxon>Sarcocystidae</taxon>
        <taxon>Toxoplasma</taxon>
    </lineage>
</organism>
<keyword evidence="2" id="KW-0472">Membrane</keyword>
<reference evidence="4 5" key="1">
    <citation type="submission" date="2014-05" db="EMBL/GenBank/DDBJ databases">
        <authorList>
            <person name="Sibley D."/>
            <person name="Venepally P."/>
            <person name="Karamycheva S."/>
            <person name="Hadjithomas M."/>
            <person name="Khan A."/>
            <person name="Brunk B."/>
            <person name="Roos D."/>
            <person name="Caler E."/>
            <person name="Lorenzi H."/>
        </authorList>
    </citation>
    <scope>NUCLEOTIDE SEQUENCE [LARGE SCALE GENOMIC DNA]</scope>
    <source>
        <strain evidence="4 5">RUB</strain>
    </source>
</reference>
<dbReference type="Pfam" id="PF04092">
    <property type="entry name" value="SAG"/>
    <property type="match status" value="2"/>
</dbReference>
<dbReference type="PRINTS" id="PR01801">
    <property type="entry name" value="SURFCEANTIGN"/>
</dbReference>
<dbReference type="GO" id="GO:0016020">
    <property type="term" value="C:membrane"/>
    <property type="evidence" value="ECO:0007669"/>
    <property type="project" value="InterPro"/>
</dbReference>
<dbReference type="InterPro" id="IPR036755">
    <property type="entry name" value="SRS_dom_sf"/>
</dbReference>
<feature type="domain" description="SRS" evidence="3">
    <location>
        <begin position="210"/>
        <end position="326"/>
    </location>
</feature>
<keyword evidence="2" id="KW-0812">Transmembrane</keyword>
<dbReference type="VEuPathDB" id="ToxoDB:TGRUB_308020"/>
<feature type="compositionally biased region" description="Gly residues" evidence="1">
    <location>
        <begin position="335"/>
        <end position="347"/>
    </location>
</feature>
<dbReference type="Gene3D" id="2.60.40.1320">
    <property type="entry name" value="SRS domain"/>
    <property type="match status" value="2"/>
</dbReference>
<evidence type="ECO:0000313" key="4">
    <source>
        <dbReference type="EMBL" id="KFG56846.1"/>
    </source>
</evidence>
<dbReference type="InterPro" id="IPR007226">
    <property type="entry name" value="SRS_dom"/>
</dbReference>
<name>A0A086LJM8_TOXGO</name>
<proteinExistence type="predicted"/>
<evidence type="ECO:0000259" key="3">
    <source>
        <dbReference type="Pfam" id="PF04092"/>
    </source>
</evidence>
<keyword evidence="2" id="KW-1133">Transmembrane helix</keyword>
<evidence type="ECO:0000256" key="1">
    <source>
        <dbReference type="SAM" id="MobiDB-lite"/>
    </source>
</evidence>
<feature type="compositionally biased region" description="Polar residues" evidence="1">
    <location>
        <begin position="352"/>
        <end position="363"/>
    </location>
</feature>
<comment type="caution">
    <text evidence="4">The sequence shown here is derived from an EMBL/GenBank/DDBJ whole genome shotgun (WGS) entry which is preliminary data.</text>
</comment>
<gene>
    <name evidence="4" type="ORF">TGRUB_308020</name>
</gene>